<accession>A0ABR2WG34</accession>
<feature type="signal peptide" evidence="10">
    <location>
        <begin position="1"/>
        <end position="20"/>
    </location>
</feature>
<evidence type="ECO:0000256" key="4">
    <source>
        <dbReference type="ARBA" id="ARBA00022741"/>
    </source>
</evidence>
<evidence type="ECO:0000256" key="5">
    <source>
        <dbReference type="ARBA" id="ARBA00022840"/>
    </source>
</evidence>
<dbReference type="InterPro" id="IPR000742">
    <property type="entry name" value="EGF"/>
</dbReference>
<evidence type="ECO:0000313" key="13">
    <source>
        <dbReference type="EMBL" id="KAK9760467.1"/>
    </source>
</evidence>
<keyword evidence="8" id="KW-1015">Disulfide bond</keyword>
<comment type="subcellular location">
    <subcellularLocation>
        <location evidence="1">Membrane</location>
        <topology evidence="1">Multi-pass membrane protein</topology>
    </subcellularLocation>
</comment>
<keyword evidence="3 9" id="KW-0812">Transmembrane</keyword>
<feature type="transmembrane region" description="Helical" evidence="9">
    <location>
        <begin position="295"/>
        <end position="322"/>
    </location>
</feature>
<keyword evidence="2" id="KW-0813">Transport</keyword>
<dbReference type="InterPro" id="IPR003593">
    <property type="entry name" value="AAA+_ATPase"/>
</dbReference>
<sequence>MWKIHIFLLCTLTFLKSAIADVSVSYAPTVTVTVFPTSTSKPLPSCKDAGCLNFGTCNDFGTCSCIPGFSDYDCGRLACNSSSTLETSRQLAPVNAGCESCDKGFTGLNCNICTTNEGCSSQRQLYKPITTGETMVCNTKPEVVHQSYLQCPVTDAMLTTLYPGDVQMAFTRNITGYSYAQLFWNNKEQFSCHMTDCTQKLVGNVEWACNDIKCECIPGAAFCGGPGVVVDIGSTIESMSGYNILSCHNDSCTWKENTISGIFPNGFPLSHCNFGECAYPSELDFTMGSAVGTAYAISTTVLAVIIIFACVIAALVVLCGFAKRTQLIMRRRDVPPPSMGANIEWKNLTYEIMLKGKKSKSVTILSGISGCALKGQVLAIMGPSGTGKTTLVDILGGKQKSGKVCGSLLVDGRPMSTTEMRQLVGFVDQEFVLAPELTVFESLMFSACLRLPECIPYEEKLARVETLIQKLGLEKVRDRRVGSVATRSLSGGEKRRVAIGLELVSEPAILILDEPLSGLDSFSASMVIDILHELAKGPNKTTVILTIHQPRSDIFQMFDSTLILAKGTTLYFGPPSRAAGHFAMADLH</sequence>
<keyword evidence="14" id="KW-1185">Reference proteome</keyword>
<dbReference type="Gene3D" id="3.40.50.300">
    <property type="entry name" value="P-loop containing nucleotide triphosphate hydrolases"/>
    <property type="match status" value="1"/>
</dbReference>
<dbReference type="InterPro" id="IPR050352">
    <property type="entry name" value="ABCG_transporters"/>
</dbReference>
<dbReference type="PROSITE" id="PS50893">
    <property type="entry name" value="ABC_TRANSPORTER_2"/>
    <property type="match status" value="1"/>
</dbReference>
<evidence type="ECO:0000256" key="6">
    <source>
        <dbReference type="ARBA" id="ARBA00022989"/>
    </source>
</evidence>
<evidence type="ECO:0000256" key="3">
    <source>
        <dbReference type="ARBA" id="ARBA00022692"/>
    </source>
</evidence>
<proteinExistence type="predicted"/>
<gene>
    <name evidence="13" type="ORF">K7432_015470</name>
</gene>
<dbReference type="SMART" id="SM00382">
    <property type="entry name" value="AAA"/>
    <property type="match status" value="1"/>
</dbReference>
<feature type="chain" id="PRO_5045830932" description="ABC transporter domain-containing protein" evidence="10">
    <location>
        <begin position="21"/>
        <end position="588"/>
    </location>
</feature>
<evidence type="ECO:0000256" key="2">
    <source>
        <dbReference type="ARBA" id="ARBA00022448"/>
    </source>
</evidence>
<dbReference type="Pfam" id="PF00005">
    <property type="entry name" value="ABC_tran"/>
    <property type="match status" value="1"/>
</dbReference>
<dbReference type="PROSITE" id="PS00211">
    <property type="entry name" value="ABC_TRANSPORTER_1"/>
    <property type="match status" value="1"/>
</dbReference>
<protein>
    <recommendedName>
        <fullName evidence="15">ABC transporter domain-containing protein</fullName>
    </recommendedName>
</protein>
<evidence type="ECO:0008006" key="15">
    <source>
        <dbReference type="Google" id="ProtNLM"/>
    </source>
</evidence>
<comment type="caution">
    <text evidence="13">The sequence shown here is derived from an EMBL/GenBank/DDBJ whole genome shotgun (WGS) entry which is preliminary data.</text>
</comment>
<feature type="domain" description="EGF-like" evidence="11">
    <location>
        <begin position="42"/>
        <end position="75"/>
    </location>
</feature>
<keyword evidence="4" id="KW-0547">Nucleotide-binding</keyword>
<keyword evidence="6 9" id="KW-1133">Transmembrane helix</keyword>
<organism evidence="13 14">
    <name type="scientific">Basidiobolus ranarum</name>
    <dbReference type="NCBI Taxonomy" id="34480"/>
    <lineage>
        <taxon>Eukaryota</taxon>
        <taxon>Fungi</taxon>
        <taxon>Fungi incertae sedis</taxon>
        <taxon>Zoopagomycota</taxon>
        <taxon>Entomophthoromycotina</taxon>
        <taxon>Basidiobolomycetes</taxon>
        <taxon>Basidiobolales</taxon>
        <taxon>Basidiobolaceae</taxon>
        <taxon>Basidiobolus</taxon>
    </lineage>
</organism>
<dbReference type="PROSITE" id="PS01186">
    <property type="entry name" value="EGF_2"/>
    <property type="match status" value="1"/>
</dbReference>
<dbReference type="SUPFAM" id="SSF52540">
    <property type="entry name" value="P-loop containing nucleoside triphosphate hydrolases"/>
    <property type="match status" value="1"/>
</dbReference>
<feature type="domain" description="ABC transporter" evidence="12">
    <location>
        <begin position="343"/>
        <end position="587"/>
    </location>
</feature>
<dbReference type="InterPro" id="IPR003439">
    <property type="entry name" value="ABC_transporter-like_ATP-bd"/>
</dbReference>
<dbReference type="CDD" id="cd03213">
    <property type="entry name" value="ABCG_EPDR"/>
    <property type="match status" value="1"/>
</dbReference>
<reference evidence="13 14" key="1">
    <citation type="submission" date="2023-04" db="EMBL/GenBank/DDBJ databases">
        <title>Genome of Basidiobolus ranarum AG-B5.</title>
        <authorList>
            <person name="Stajich J.E."/>
            <person name="Carter-House D."/>
            <person name="Gryganskyi A."/>
        </authorList>
    </citation>
    <scope>NUCLEOTIDE SEQUENCE [LARGE SCALE GENOMIC DNA]</scope>
    <source>
        <strain evidence="13 14">AG-B5</strain>
    </source>
</reference>
<keyword evidence="10" id="KW-0732">Signal</keyword>
<dbReference type="InterPro" id="IPR017871">
    <property type="entry name" value="ABC_transporter-like_CS"/>
</dbReference>
<dbReference type="EMBL" id="JASJQH010002114">
    <property type="protein sequence ID" value="KAK9760467.1"/>
    <property type="molecule type" value="Genomic_DNA"/>
</dbReference>
<dbReference type="PANTHER" id="PTHR48041:SF2">
    <property type="entry name" value="ATP-DEPENDENT PERMEASE-RELATED"/>
    <property type="match status" value="1"/>
</dbReference>
<evidence type="ECO:0000259" key="11">
    <source>
        <dbReference type="PROSITE" id="PS50026"/>
    </source>
</evidence>
<dbReference type="InterPro" id="IPR027417">
    <property type="entry name" value="P-loop_NTPase"/>
</dbReference>
<evidence type="ECO:0000256" key="10">
    <source>
        <dbReference type="SAM" id="SignalP"/>
    </source>
</evidence>
<comment type="caution">
    <text evidence="8">Lacks conserved residue(s) required for the propagation of feature annotation.</text>
</comment>
<evidence type="ECO:0000256" key="1">
    <source>
        <dbReference type="ARBA" id="ARBA00004141"/>
    </source>
</evidence>
<name>A0ABR2WG34_9FUNG</name>
<keyword evidence="8" id="KW-0245">EGF-like domain</keyword>
<dbReference type="PANTHER" id="PTHR48041">
    <property type="entry name" value="ABC TRANSPORTER G FAMILY MEMBER 28"/>
    <property type="match status" value="1"/>
</dbReference>
<evidence type="ECO:0000256" key="9">
    <source>
        <dbReference type="SAM" id="Phobius"/>
    </source>
</evidence>
<feature type="disulfide bond" evidence="8">
    <location>
        <begin position="65"/>
        <end position="74"/>
    </location>
</feature>
<evidence type="ECO:0000259" key="12">
    <source>
        <dbReference type="PROSITE" id="PS50893"/>
    </source>
</evidence>
<keyword evidence="5" id="KW-0067">ATP-binding</keyword>
<evidence type="ECO:0000256" key="8">
    <source>
        <dbReference type="PROSITE-ProRule" id="PRU00076"/>
    </source>
</evidence>
<evidence type="ECO:0000313" key="14">
    <source>
        <dbReference type="Proteomes" id="UP001479436"/>
    </source>
</evidence>
<dbReference type="PROSITE" id="PS50026">
    <property type="entry name" value="EGF_3"/>
    <property type="match status" value="1"/>
</dbReference>
<dbReference type="Proteomes" id="UP001479436">
    <property type="component" value="Unassembled WGS sequence"/>
</dbReference>
<evidence type="ECO:0000256" key="7">
    <source>
        <dbReference type="ARBA" id="ARBA00023136"/>
    </source>
</evidence>
<keyword evidence="7 9" id="KW-0472">Membrane</keyword>